<proteinExistence type="predicted"/>
<dbReference type="Pfam" id="PF00293">
    <property type="entry name" value="NUDIX"/>
    <property type="match status" value="1"/>
</dbReference>
<evidence type="ECO:0000313" key="3">
    <source>
        <dbReference type="Proteomes" id="UP001056708"/>
    </source>
</evidence>
<dbReference type="RefSeq" id="WP_252664501.1">
    <property type="nucleotide sequence ID" value="NZ_CP098611.1"/>
</dbReference>
<dbReference type="InterPro" id="IPR000086">
    <property type="entry name" value="NUDIX_hydrolase_dom"/>
</dbReference>
<reference evidence="2" key="1">
    <citation type="submission" date="2022-06" db="EMBL/GenBank/DDBJ databases">
        <title>Genome sequence of Phormidium yuhuli AB48 isolated from an industrial photobioreactor environment.</title>
        <authorList>
            <person name="Qiu Y."/>
            <person name="Noonan A.J.C."/>
            <person name="Dofher K."/>
            <person name="Koch M."/>
            <person name="Kieft B."/>
            <person name="Lin X."/>
            <person name="Ziels R.M."/>
            <person name="Hallam S.J."/>
        </authorList>
    </citation>
    <scope>NUCLEOTIDE SEQUENCE</scope>
    <source>
        <strain evidence="2">AB48</strain>
    </source>
</reference>
<gene>
    <name evidence="2" type="ORF">NEA10_06405</name>
</gene>
<protein>
    <submittedName>
        <fullName evidence="2">NUDIX hydrolase</fullName>
    </submittedName>
</protein>
<keyword evidence="3" id="KW-1185">Reference proteome</keyword>
<name>A0ABY5ATZ6_9CYAN</name>
<feature type="domain" description="Nudix hydrolase" evidence="1">
    <location>
        <begin position="5"/>
        <end position="144"/>
    </location>
</feature>
<dbReference type="PROSITE" id="PS51462">
    <property type="entry name" value="NUDIX"/>
    <property type="match status" value="1"/>
</dbReference>
<accession>A0ABY5ATZ6</accession>
<dbReference type="Proteomes" id="UP001056708">
    <property type="component" value="Chromosome"/>
</dbReference>
<sequence length="145" mass="17014">MGKYNSIRVIALGLIRDGDRLFLSEGYDPKNKTEFYRALGGGVEFLETSLAALKREFQEEVQADLTNIKYLDCIENIFEYKGKKGHEVIQLYRCDFVDKTFYERETVPFLEGKRKKIARWVEIEKFRSGELTLYPKGFLRYCEAV</sequence>
<dbReference type="InterPro" id="IPR015797">
    <property type="entry name" value="NUDIX_hydrolase-like_dom_sf"/>
</dbReference>
<dbReference type="SUPFAM" id="SSF55811">
    <property type="entry name" value="Nudix"/>
    <property type="match status" value="1"/>
</dbReference>
<evidence type="ECO:0000313" key="2">
    <source>
        <dbReference type="EMBL" id="USR92350.1"/>
    </source>
</evidence>
<dbReference type="CDD" id="cd04688">
    <property type="entry name" value="NUDIX_Hydrolase"/>
    <property type="match status" value="1"/>
</dbReference>
<keyword evidence="2" id="KW-0378">Hydrolase</keyword>
<evidence type="ECO:0000259" key="1">
    <source>
        <dbReference type="PROSITE" id="PS51462"/>
    </source>
</evidence>
<dbReference type="EMBL" id="CP098611">
    <property type="protein sequence ID" value="USR92350.1"/>
    <property type="molecule type" value="Genomic_DNA"/>
</dbReference>
<dbReference type="GO" id="GO:0016787">
    <property type="term" value="F:hydrolase activity"/>
    <property type="evidence" value="ECO:0007669"/>
    <property type="project" value="UniProtKB-KW"/>
</dbReference>
<organism evidence="2 3">
    <name type="scientific">Phormidium yuhuli AB48</name>
    <dbReference type="NCBI Taxonomy" id="2940671"/>
    <lineage>
        <taxon>Bacteria</taxon>
        <taxon>Bacillati</taxon>
        <taxon>Cyanobacteriota</taxon>
        <taxon>Cyanophyceae</taxon>
        <taxon>Oscillatoriophycideae</taxon>
        <taxon>Oscillatoriales</taxon>
        <taxon>Oscillatoriaceae</taxon>
        <taxon>Phormidium</taxon>
        <taxon>Phormidium yuhuli</taxon>
    </lineage>
</organism>
<dbReference type="Gene3D" id="3.90.79.10">
    <property type="entry name" value="Nucleoside Triphosphate Pyrophosphohydrolase"/>
    <property type="match status" value="1"/>
</dbReference>